<dbReference type="Pfam" id="PF11391">
    <property type="entry name" value="DUF2798"/>
    <property type="match status" value="1"/>
</dbReference>
<reference evidence="2 3" key="1">
    <citation type="submission" date="2020-02" db="EMBL/GenBank/DDBJ databases">
        <authorList>
            <person name="Kim M.K."/>
        </authorList>
    </citation>
    <scope>NUCLEOTIDE SEQUENCE [LARGE SCALE GENOMIC DNA]</scope>
    <source>
        <strain evidence="2 3">17J57-3</strain>
    </source>
</reference>
<feature type="transmembrane region" description="Helical" evidence="1">
    <location>
        <begin position="75"/>
        <end position="96"/>
    </location>
</feature>
<name>A0A6B3SS19_9BURK</name>
<feature type="transmembrane region" description="Helical" evidence="1">
    <location>
        <begin position="42"/>
        <end position="63"/>
    </location>
</feature>
<dbReference type="Proteomes" id="UP000482155">
    <property type="component" value="Unassembled WGS sequence"/>
</dbReference>
<keyword evidence="1" id="KW-0812">Transmembrane</keyword>
<evidence type="ECO:0000256" key="1">
    <source>
        <dbReference type="SAM" id="Phobius"/>
    </source>
</evidence>
<comment type="caution">
    <text evidence="2">The sequence shown here is derived from an EMBL/GenBank/DDBJ whole genome shotgun (WGS) entry which is preliminary data.</text>
</comment>
<keyword evidence="1" id="KW-0472">Membrane</keyword>
<dbReference type="AlphaFoldDB" id="A0A6B3SS19"/>
<protein>
    <submittedName>
        <fullName evidence="2">DUF2798 domain-containing protein</fullName>
    </submittedName>
</protein>
<keyword evidence="1" id="KW-1133">Transmembrane helix</keyword>
<dbReference type="RefSeq" id="WP_163967503.1">
    <property type="nucleotide sequence ID" value="NZ_JAAIVB010000073.1"/>
</dbReference>
<sequence length="140" mass="15093">MPTVIRPHPQVWQAARTLPAASRAPASLSPARLRRSRALASLLPAFVLSGAITCMMAAIMVAIGEPQHDVVAAWLESWLVSWPFAFPMTYLLAPVVTRLSAPPAKQPGLGVADVMQASRRVTRKHGLTALRLVKSDNHAT</sequence>
<dbReference type="InterPro" id="IPR021529">
    <property type="entry name" value="DUF2798"/>
</dbReference>
<organism evidence="2 3">
    <name type="scientific">Noviherbaspirillum galbum</name>
    <dbReference type="NCBI Taxonomy" id="2709383"/>
    <lineage>
        <taxon>Bacteria</taxon>
        <taxon>Pseudomonadati</taxon>
        <taxon>Pseudomonadota</taxon>
        <taxon>Betaproteobacteria</taxon>
        <taxon>Burkholderiales</taxon>
        <taxon>Oxalobacteraceae</taxon>
        <taxon>Noviherbaspirillum</taxon>
    </lineage>
</organism>
<keyword evidence="3" id="KW-1185">Reference proteome</keyword>
<gene>
    <name evidence="2" type="ORF">G3574_20945</name>
</gene>
<accession>A0A6B3SS19</accession>
<dbReference type="EMBL" id="JAAIVB010000073">
    <property type="protein sequence ID" value="NEX63553.1"/>
    <property type="molecule type" value="Genomic_DNA"/>
</dbReference>
<proteinExistence type="predicted"/>
<evidence type="ECO:0000313" key="2">
    <source>
        <dbReference type="EMBL" id="NEX63553.1"/>
    </source>
</evidence>
<evidence type="ECO:0000313" key="3">
    <source>
        <dbReference type="Proteomes" id="UP000482155"/>
    </source>
</evidence>